<keyword evidence="2" id="KW-1185">Reference proteome</keyword>
<accession>A0ACB6Z6W4</accession>
<evidence type="ECO:0000313" key="2">
    <source>
        <dbReference type="Proteomes" id="UP000886501"/>
    </source>
</evidence>
<evidence type="ECO:0000313" key="1">
    <source>
        <dbReference type="EMBL" id="KAF9645381.1"/>
    </source>
</evidence>
<dbReference type="EMBL" id="MU118092">
    <property type="protein sequence ID" value="KAF9645381.1"/>
    <property type="molecule type" value="Genomic_DNA"/>
</dbReference>
<comment type="caution">
    <text evidence="1">The sequence shown here is derived from an EMBL/GenBank/DDBJ whole genome shotgun (WGS) entry which is preliminary data.</text>
</comment>
<reference evidence="1" key="2">
    <citation type="journal article" date="2020" name="Nat. Commun.">
        <title>Large-scale genome sequencing of mycorrhizal fungi provides insights into the early evolution of symbiotic traits.</title>
        <authorList>
            <person name="Miyauchi S."/>
            <person name="Kiss E."/>
            <person name="Kuo A."/>
            <person name="Drula E."/>
            <person name="Kohler A."/>
            <person name="Sanchez-Garcia M."/>
            <person name="Morin E."/>
            <person name="Andreopoulos B."/>
            <person name="Barry K.W."/>
            <person name="Bonito G."/>
            <person name="Buee M."/>
            <person name="Carver A."/>
            <person name="Chen C."/>
            <person name="Cichocki N."/>
            <person name="Clum A."/>
            <person name="Culley D."/>
            <person name="Crous P.W."/>
            <person name="Fauchery L."/>
            <person name="Girlanda M."/>
            <person name="Hayes R.D."/>
            <person name="Keri Z."/>
            <person name="LaButti K."/>
            <person name="Lipzen A."/>
            <person name="Lombard V."/>
            <person name="Magnuson J."/>
            <person name="Maillard F."/>
            <person name="Murat C."/>
            <person name="Nolan M."/>
            <person name="Ohm R.A."/>
            <person name="Pangilinan J."/>
            <person name="Pereira M.F."/>
            <person name="Perotto S."/>
            <person name="Peter M."/>
            <person name="Pfister S."/>
            <person name="Riley R."/>
            <person name="Sitrit Y."/>
            <person name="Stielow J.B."/>
            <person name="Szollosi G."/>
            <person name="Zifcakova L."/>
            <person name="Stursova M."/>
            <person name="Spatafora J.W."/>
            <person name="Tedersoo L."/>
            <person name="Vaario L.M."/>
            <person name="Yamada A."/>
            <person name="Yan M."/>
            <person name="Wang P."/>
            <person name="Xu J."/>
            <person name="Bruns T."/>
            <person name="Baldrian P."/>
            <person name="Vilgalys R."/>
            <person name="Dunand C."/>
            <person name="Henrissat B."/>
            <person name="Grigoriev I.V."/>
            <person name="Hibbett D."/>
            <person name="Nagy L.G."/>
            <person name="Martin F.M."/>
        </authorList>
    </citation>
    <scope>NUCLEOTIDE SEQUENCE</scope>
    <source>
        <strain evidence="1">P2</strain>
    </source>
</reference>
<dbReference type="Proteomes" id="UP000886501">
    <property type="component" value="Unassembled WGS sequence"/>
</dbReference>
<gene>
    <name evidence="1" type="ORF">BDM02DRAFT_3120278</name>
</gene>
<sequence>MLRLKHSFLFPSLLGTPGSAGAAFHDKIQREADGYGHSFMEKHGEGLNIFVGTVFQAEDGLTQQNK</sequence>
<protein>
    <submittedName>
        <fullName evidence="1">Uncharacterized protein</fullName>
    </submittedName>
</protein>
<organism evidence="1 2">
    <name type="scientific">Thelephora ganbajun</name>
    <name type="common">Ganba fungus</name>
    <dbReference type="NCBI Taxonomy" id="370292"/>
    <lineage>
        <taxon>Eukaryota</taxon>
        <taxon>Fungi</taxon>
        <taxon>Dikarya</taxon>
        <taxon>Basidiomycota</taxon>
        <taxon>Agaricomycotina</taxon>
        <taxon>Agaricomycetes</taxon>
        <taxon>Thelephorales</taxon>
        <taxon>Thelephoraceae</taxon>
        <taxon>Thelephora</taxon>
    </lineage>
</organism>
<name>A0ACB6Z6W4_THEGA</name>
<proteinExistence type="predicted"/>
<reference evidence="1" key="1">
    <citation type="submission" date="2019-10" db="EMBL/GenBank/DDBJ databases">
        <authorList>
            <consortium name="DOE Joint Genome Institute"/>
            <person name="Kuo A."/>
            <person name="Miyauchi S."/>
            <person name="Kiss E."/>
            <person name="Drula E."/>
            <person name="Kohler A."/>
            <person name="Sanchez-Garcia M."/>
            <person name="Andreopoulos B."/>
            <person name="Barry K.W."/>
            <person name="Bonito G."/>
            <person name="Buee M."/>
            <person name="Carver A."/>
            <person name="Chen C."/>
            <person name="Cichocki N."/>
            <person name="Clum A."/>
            <person name="Culley D."/>
            <person name="Crous P.W."/>
            <person name="Fauchery L."/>
            <person name="Girlanda M."/>
            <person name="Hayes R."/>
            <person name="Keri Z."/>
            <person name="Labutti K."/>
            <person name="Lipzen A."/>
            <person name="Lombard V."/>
            <person name="Magnuson J."/>
            <person name="Maillard F."/>
            <person name="Morin E."/>
            <person name="Murat C."/>
            <person name="Nolan M."/>
            <person name="Ohm R."/>
            <person name="Pangilinan J."/>
            <person name="Pereira M."/>
            <person name="Perotto S."/>
            <person name="Peter M."/>
            <person name="Riley R."/>
            <person name="Sitrit Y."/>
            <person name="Stielow B."/>
            <person name="Szollosi G."/>
            <person name="Zifcakova L."/>
            <person name="Stursova M."/>
            <person name="Spatafora J.W."/>
            <person name="Tedersoo L."/>
            <person name="Vaario L.-M."/>
            <person name="Yamada A."/>
            <person name="Yan M."/>
            <person name="Wang P."/>
            <person name="Xu J."/>
            <person name="Bruns T."/>
            <person name="Baldrian P."/>
            <person name="Vilgalys R."/>
            <person name="Henrissat B."/>
            <person name="Grigoriev I.V."/>
            <person name="Hibbett D."/>
            <person name="Nagy L.G."/>
            <person name="Martin F.M."/>
        </authorList>
    </citation>
    <scope>NUCLEOTIDE SEQUENCE</scope>
    <source>
        <strain evidence="1">P2</strain>
    </source>
</reference>